<dbReference type="GO" id="GO:0016020">
    <property type="term" value="C:membrane"/>
    <property type="evidence" value="ECO:0007669"/>
    <property type="project" value="UniProtKB-SubCell"/>
</dbReference>
<accession>A0A2S6FYT1</accession>
<dbReference type="InterPro" id="IPR037272">
    <property type="entry name" value="SNS_sf"/>
</dbReference>
<feature type="transmembrane region" description="Helical" evidence="7">
    <location>
        <begin position="385"/>
        <end position="402"/>
    </location>
</feature>
<dbReference type="Proteomes" id="UP000239863">
    <property type="component" value="Unassembled WGS sequence"/>
</dbReference>
<dbReference type="PANTHER" id="PTHR42948">
    <property type="entry name" value="TRANSPORTER"/>
    <property type="match status" value="1"/>
</dbReference>
<feature type="transmembrane region" description="Helical" evidence="7">
    <location>
        <begin position="215"/>
        <end position="241"/>
    </location>
</feature>
<dbReference type="OrthoDB" id="9762833at2"/>
<gene>
    <name evidence="8" type="ORF">BD821_105111</name>
</gene>
<evidence type="ECO:0000256" key="2">
    <source>
        <dbReference type="ARBA" id="ARBA00022448"/>
    </source>
</evidence>
<dbReference type="PROSITE" id="PS00610">
    <property type="entry name" value="NA_NEUROTRAN_SYMP_1"/>
    <property type="match status" value="1"/>
</dbReference>
<dbReference type="PANTHER" id="PTHR42948:SF1">
    <property type="entry name" value="TRANSPORTER"/>
    <property type="match status" value="1"/>
</dbReference>
<dbReference type="GO" id="GO:0015293">
    <property type="term" value="F:symporter activity"/>
    <property type="evidence" value="ECO:0007669"/>
    <property type="project" value="UniProtKB-KW"/>
</dbReference>
<keyword evidence="4 7" id="KW-1133">Transmembrane helix</keyword>
<keyword evidence="2 6" id="KW-0813">Transport</keyword>
<evidence type="ECO:0000313" key="9">
    <source>
        <dbReference type="Proteomes" id="UP000239863"/>
    </source>
</evidence>
<dbReference type="EMBL" id="PTIS01000005">
    <property type="protein sequence ID" value="PPK48730.1"/>
    <property type="molecule type" value="Genomic_DNA"/>
</dbReference>
<dbReference type="InterPro" id="IPR000175">
    <property type="entry name" value="Na/ntran_symport"/>
</dbReference>
<feature type="transmembrane region" description="Helical" evidence="7">
    <location>
        <begin position="12"/>
        <end position="31"/>
    </location>
</feature>
<dbReference type="STRING" id="37659.GCA_000703125_01602"/>
<comment type="subcellular location">
    <subcellularLocation>
        <location evidence="1">Membrane</location>
        <topology evidence="1">Multi-pass membrane protein</topology>
    </subcellularLocation>
</comment>
<evidence type="ECO:0000256" key="6">
    <source>
        <dbReference type="RuleBase" id="RU003732"/>
    </source>
</evidence>
<dbReference type="SUPFAM" id="SSF161070">
    <property type="entry name" value="SNF-like"/>
    <property type="match status" value="1"/>
</dbReference>
<feature type="transmembrane region" description="Helical" evidence="7">
    <location>
        <begin position="298"/>
        <end position="331"/>
    </location>
</feature>
<dbReference type="NCBIfam" id="NF037979">
    <property type="entry name" value="Na_transp"/>
    <property type="match status" value="1"/>
</dbReference>
<evidence type="ECO:0000256" key="3">
    <source>
        <dbReference type="ARBA" id="ARBA00022692"/>
    </source>
</evidence>
<dbReference type="RefSeq" id="WP_104409670.1">
    <property type="nucleotide sequence ID" value="NZ_PTIS01000005.1"/>
</dbReference>
<feature type="transmembrane region" description="Helical" evidence="7">
    <location>
        <begin position="37"/>
        <end position="58"/>
    </location>
</feature>
<comment type="similarity">
    <text evidence="6">Belongs to the sodium:neurotransmitter symporter (SNF) (TC 2.A.22) family.</text>
</comment>
<reference evidence="8 9" key="1">
    <citation type="submission" date="2018-02" db="EMBL/GenBank/DDBJ databases">
        <title>Genomic Encyclopedia of Archaeal and Bacterial Type Strains, Phase II (KMG-II): from individual species to whole genera.</title>
        <authorList>
            <person name="Goeker M."/>
        </authorList>
    </citation>
    <scope>NUCLEOTIDE SEQUENCE [LARGE SCALE GENOMIC DNA]</scope>
    <source>
        <strain evidence="8 9">DSM 15099</strain>
    </source>
</reference>
<feature type="transmembrane region" description="Helical" evidence="7">
    <location>
        <begin position="253"/>
        <end position="278"/>
    </location>
</feature>
<sequence>MEKRENWGSRFGFIMSAAGFSIGLGSLWRFPYLTGKYGGGAFVFVYVVICILIGIPLFTMEMSLGRKTQLNAVQGMRSLTKKGSPWVLFGWFGVLSAFVILCYYIQIAGWTLAYLFKMVSGQLSGLTAEGYSKVFSDFTSNTLSVSLFTIVCIIITGIISSRGLEKGIEKACKIMMPALFVMMIILAIRSVTLPGAMEGLKWYLKVDFSKIDGSILLAALGQCFFSVGIASGGAFIYGSYLKKDSDIPTDASIIVSAVTAMGLLSGIIIFPAVFALGLSTDGGSSTLFVTMSNLFSKIPAGNVFGAMFFLLVLFAAISSVIGYLEPIVVVVSELFKVERKKSVWLCLIAVFIVGFPTILAQGPWAHIQIGGRNLFDFADYLSGNILMPLGALILSFYTLFVWKFNKYREETNVGAKQLMVYKWWGPLVKVIIPVALVIIFITGLF</sequence>
<dbReference type="PRINTS" id="PR00176">
    <property type="entry name" value="NANEUSMPORT"/>
</dbReference>
<feature type="transmembrane region" description="Helical" evidence="7">
    <location>
        <begin position="176"/>
        <end position="195"/>
    </location>
</feature>
<comment type="caution">
    <text evidence="8">The sequence shown here is derived from an EMBL/GenBank/DDBJ whole genome shotgun (WGS) entry which is preliminary data.</text>
</comment>
<name>A0A2S6FYT1_9CLOT</name>
<keyword evidence="6" id="KW-0769">Symport</keyword>
<dbReference type="CDD" id="cd10336">
    <property type="entry name" value="SLC6sbd_Tyt1-Like"/>
    <property type="match status" value="1"/>
</dbReference>
<evidence type="ECO:0000256" key="1">
    <source>
        <dbReference type="ARBA" id="ARBA00004141"/>
    </source>
</evidence>
<keyword evidence="5 7" id="KW-0472">Membrane</keyword>
<feature type="transmembrane region" description="Helical" evidence="7">
    <location>
        <begin position="143"/>
        <end position="164"/>
    </location>
</feature>
<dbReference type="AlphaFoldDB" id="A0A2S6FYT1"/>
<feature type="transmembrane region" description="Helical" evidence="7">
    <location>
        <begin position="343"/>
        <end position="365"/>
    </location>
</feature>
<organism evidence="8 9">
    <name type="scientific">Clostridium algidicarnis DSM 15099</name>
    <dbReference type="NCBI Taxonomy" id="1121295"/>
    <lineage>
        <taxon>Bacteria</taxon>
        <taxon>Bacillati</taxon>
        <taxon>Bacillota</taxon>
        <taxon>Clostridia</taxon>
        <taxon>Eubacteriales</taxon>
        <taxon>Clostridiaceae</taxon>
        <taxon>Clostridium</taxon>
    </lineage>
</organism>
<dbReference type="Pfam" id="PF00209">
    <property type="entry name" value="SNF"/>
    <property type="match status" value="2"/>
</dbReference>
<evidence type="ECO:0000256" key="5">
    <source>
        <dbReference type="ARBA" id="ARBA00023136"/>
    </source>
</evidence>
<protein>
    <recommendedName>
        <fullName evidence="6">Transporter</fullName>
    </recommendedName>
</protein>
<dbReference type="PROSITE" id="PS50267">
    <property type="entry name" value="NA_NEUROTRAN_SYMP_3"/>
    <property type="match status" value="1"/>
</dbReference>
<feature type="transmembrane region" description="Helical" evidence="7">
    <location>
        <begin position="423"/>
        <end position="444"/>
    </location>
</feature>
<keyword evidence="3 6" id="KW-0812">Transmembrane</keyword>
<evidence type="ECO:0000256" key="7">
    <source>
        <dbReference type="SAM" id="Phobius"/>
    </source>
</evidence>
<evidence type="ECO:0000256" key="4">
    <source>
        <dbReference type="ARBA" id="ARBA00022989"/>
    </source>
</evidence>
<evidence type="ECO:0000313" key="8">
    <source>
        <dbReference type="EMBL" id="PPK48730.1"/>
    </source>
</evidence>
<proteinExistence type="inferred from homology"/>
<dbReference type="InterPro" id="IPR047218">
    <property type="entry name" value="YocR/YhdH-like"/>
</dbReference>
<feature type="transmembrane region" description="Helical" evidence="7">
    <location>
        <begin position="86"/>
        <end position="116"/>
    </location>
</feature>